<feature type="non-terminal residue" evidence="2">
    <location>
        <position position="113"/>
    </location>
</feature>
<dbReference type="InterPro" id="IPR016187">
    <property type="entry name" value="CTDL_fold"/>
</dbReference>
<dbReference type="SMART" id="SM00034">
    <property type="entry name" value="CLECT"/>
    <property type="match status" value="1"/>
</dbReference>
<dbReference type="PANTHER" id="PTHR45784:SF3">
    <property type="entry name" value="C-TYPE LECTIN DOMAIN FAMILY 4 MEMBER K-LIKE-RELATED"/>
    <property type="match status" value="1"/>
</dbReference>
<sequence length="113" mass="12841">SNSGADKFVGVTSPLMTWTEAQDYCRTFHTDLASALTQTDNDMLQQVVSTQNESWIGLVRHTWKWVDGSNTTNLPWRSGLPNNYYLKDNCGALDISKFSDQVCANRYYFICDT</sequence>
<reference evidence="2" key="1">
    <citation type="submission" date="2020-07" db="EMBL/GenBank/DDBJ databases">
        <title>Clarias magur genome sequencing, assembly and annotation.</title>
        <authorList>
            <person name="Kushwaha B."/>
            <person name="Kumar R."/>
            <person name="Das P."/>
            <person name="Joshi C.G."/>
            <person name="Kumar D."/>
            <person name="Nagpure N.S."/>
            <person name="Pandey M."/>
            <person name="Agarwal S."/>
            <person name="Srivastava S."/>
            <person name="Singh M."/>
            <person name="Sahoo L."/>
            <person name="Jayasankar P."/>
            <person name="Meher P.K."/>
            <person name="Koringa P.G."/>
            <person name="Iquebal M.A."/>
            <person name="Das S.P."/>
            <person name="Bit A."/>
            <person name="Patnaik S."/>
            <person name="Patel N."/>
            <person name="Shah T.M."/>
            <person name="Hinsu A."/>
            <person name="Jena J.K."/>
        </authorList>
    </citation>
    <scope>NUCLEOTIDE SEQUENCE</scope>
    <source>
        <strain evidence="2">CIFAMagur01</strain>
        <tissue evidence="2">Testis</tissue>
    </source>
</reference>
<dbReference type="Gene3D" id="3.10.100.10">
    <property type="entry name" value="Mannose-Binding Protein A, subunit A"/>
    <property type="match status" value="1"/>
</dbReference>
<dbReference type="OrthoDB" id="6369810at2759"/>
<dbReference type="EMBL" id="QNUK01000626">
    <property type="protein sequence ID" value="KAF5891006.1"/>
    <property type="molecule type" value="Genomic_DNA"/>
</dbReference>
<dbReference type="PANTHER" id="PTHR45784">
    <property type="entry name" value="C-TYPE LECTIN DOMAIN FAMILY 20 MEMBER A-RELATED"/>
    <property type="match status" value="1"/>
</dbReference>
<dbReference type="AlphaFoldDB" id="A0A8J4TSV3"/>
<feature type="non-terminal residue" evidence="2">
    <location>
        <position position="1"/>
    </location>
</feature>
<comment type="caution">
    <text evidence="2">The sequence shown here is derived from an EMBL/GenBank/DDBJ whole genome shotgun (WGS) entry which is preliminary data.</text>
</comment>
<dbReference type="PROSITE" id="PS50041">
    <property type="entry name" value="C_TYPE_LECTIN_2"/>
    <property type="match status" value="1"/>
</dbReference>
<organism evidence="2 3">
    <name type="scientific">Clarias magur</name>
    <name type="common">Asian catfish</name>
    <name type="synonym">Macropteronotus magur</name>
    <dbReference type="NCBI Taxonomy" id="1594786"/>
    <lineage>
        <taxon>Eukaryota</taxon>
        <taxon>Metazoa</taxon>
        <taxon>Chordata</taxon>
        <taxon>Craniata</taxon>
        <taxon>Vertebrata</taxon>
        <taxon>Euteleostomi</taxon>
        <taxon>Actinopterygii</taxon>
        <taxon>Neopterygii</taxon>
        <taxon>Teleostei</taxon>
        <taxon>Ostariophysi</taxon>
        <taxon>Siluriformes</taxon>
        <taxon>Clariidae</taxon>
        <taxon>Clarias</taxon>
    </lineage>
</organism>
<dbReference type="InterPro" id="IPR001304">
    <property type="entry name" value="C-type_lectin-like"/>
</dbReference>
<keyword evidence="2" id="KW-0675">Receptor</keyword>
<dbReference type="SUPFAM" id="SSF56436">
    <property type="entry name" value="C-type lectin-like"/>
    <property type="match status" value="1"/>
</dbReference>
<feature type="domain" description="C-type lectin" evidence="1">
    <location>
        <begin position="16"/>
        <end position="112"/>
    </location>
</feature>
<name>A0A8J4TSV3_CLAMG</name>
<dbReference type="Pfam" id="PF00059">
    <property type="entry name" value="Lectin_C"/>
    <property type="match status" value="1"/>
</dbReference>
<gene>
    <name evidence="2" type="ORF">DAT39_019291</name>
</gene>
<dbReference type="Proteomes" id="UP000727407">
    <property type="component" value="Unassembled WGS sequence"/>
</dbReference>
<evidence type="ECO:0000313" key="2">
    <source>
        <dbReference type="EMBL" id="KAF5891006.1"/>
    </source>
</evidence>
<dbReference type="InterPro" id="IPR016186">
    <property type="entry name" value="C-type_lectin-like/link_sf"/>
</dbReference>
<evidence type="ECO:0000259" key="1">
    <source>
        <dbReference type="PROSITE" id="PS50041"/>
    </source>
</evidence>
<evidence type="ECO:0000313" key="3">
    <source>
        <dbReference type="Proteomes" id="UP000727407"/>
    </source>
</evidence>
<keyword evidence="3" id="KW-1185">Reference proteome</keyword>
<protein>
    <submittedName>
        <fullName evidence="2">Macrophage mannose receptor 1-like isoform X6</fullName>
    </submittedName>
</protein>
<accession>A0A8J4TSV3</accession>
<proteinExistence type="predicted"/>